<name>A0A060T7C9_BLAAD</name>
<reference evidence="11" key="1">
    <citation type="submission" date="2014-02" db="EMBL/GenBank/DDBJ databases">
        <authorList>
            <person name="Genoscope - CEA"/>
        </authorList>
    </citation>
    <scope>NUCLEOTIDE SEQUENCE</scope>
    <source>
        <strain evidence="11">LS3</strain>
    </source>
</reference>
<evidence type="ECO:0000256" key="5">
    <source>
        <dbReference type="ARBA" id="ARBA00022777"/>
    </source>
</evidence>
<keyword evidence="3" id="KW-0808">Transferase</keyword>
<organism evidence="11">
    <name type="scientific">Blastobotrys adeninivorans</name>
    <name type="common">Yeast</name>
    <name type="synonym">Arxula adeninivorans</name>
    <dbReference type="NCBI Taxonomy" id="409370"/>
    <lineage>
        <taxon>Eukaryota</taxon>
        <taxon>Fungi</taxon>
        <taxon>Dikarya</taxon>
        <taxon>Ascomycota</taxon>
        <taxon>Saccharomycotina</taxon>
        <taxon>Dipodascomycetes</taxon>
        <taxon>Dipodascales</taxon>
        <taxon>Trichomonascaceae</taxon>
        <taxon>Blastobotrys</taxon>
    </lineage>
</organism>
<dbReference type="PROSITE" id="PS00108">
    <property type="entry name" value="PROTEIN_KINASE_ST"/>
    <property type="match status" value="1"/>
</dbReference>
<evidence type="ECO:0000256" key="3">
    <source>
        <dbReference type="ARBA" id="ARBA00022679"/>
    </source>
</evidence>
<dbReference type="InterPro" id="IPR011009">
    <property type="entry name" value="Kinase-like_dom_sf"/>
</dbReference>
<dbReference type="GO" id="GO:0005524">
    <property type="term" value="F:ATP binding"/>
    <property type="evidence" value="ECO:0007669"/>
    <property type="project" value="UniProtKB-KW"/>
</dbReference>
<dbReference type="FunFam" id="1.10.510.10:FF:000571">
    <property type="entry name" value="Maternal embryonic leucine zipper kinase"/>
    <property type="match status" value="1"/>
</dbReference>
<feature type="compositionally biased region" description="Basic and acidic residues" evidence="9">
    <location>
        <begin position="325"/>
        <end position="339"/>
    </location>
</feature>
<dbReference type="GO" id="GO:0004674">
    <property type="term" value="F:protein serine/threonine kinase activity"/>
    <property type="evidence" value="ECO:0007669"/>
    <property type="project" value="UniProtKB-KW"/>
</dbReference>
<dbReference type="Pfam" id="PF00069">
    <property type="entry name" value="Pkinase"/>
    <property type="match status" value="1"/>
</dbReference>
<dbReference type="EMBL" id="HG937693">
    <property type="protein sequence ID" value="CDP34792.1"/>
    <property type="molecule type" value="Genomic_DNA"/>
</dbReference>
<evidence type="ECO:0000256" key="2">
    <source>
        <dbReference type="ARBA" id="ARBA00022527"/>
    </source>
</evidence>
<evidence type="ECO:0000256" key="1">
    <source>
        <dbReference type="ARBA" id="ARBA00012513"/>
    </source>
</evidence>
<dbReference type="PROSITE" id="PS50011">
    <property type="entry name" value="PROTEIN_KINASE_DOM"/>
    <property type="match status" value="1"/>
</dbReference>
<feature type="domain" description="Protein kinase" evidence="10">
    <location>
        <begin position="15"/>
        <end position="267"/>
    </location>
</feature>
<dbReference type="PhylomeDB" id="A0A060T7C9"/>
<dbReference type="EC" id="2.7.11.1" evidence="1"/>
<dbReference type="AlphaFoldDB" id="A0A060T7C9"/>
<keyword evidence="2" id="KW-0723">Serine/threonine-protein kinase</keyword>
<sequence length="418" mass="47803">MWKHQSSEPLKIDGYSLYGVLGEGAYCKVRAVKSKKTSKWYALKYMAKCQSQSRLRTLLQERNIMTRLRHPFICQLRYAFQDSYFLYMILEVATGGTLRANLIQLTHNEDAVRVIVSELACAIDYLHSFGIVHRDIKPENILLDEHGHVKLTDFNIAIELSVQSPCIQTMSGTFLYLAPELQRRETCTAQIDWWALGIVFYESMFGYVPFRASTAQTMLKQIDRGLEFPSTGPVASANCRNAIEMLLTIDVQLRVKSSNELFQAPFFNGISQTLMEKGAGPAPIFVPPSLPAVMSHKVDRMLALEADYSTAIIHRKREKKYRNSQLDHDLQGRPDRSERLYQRNRKSFSDSHNAPKINSQVSFQTYSYLDDRNLCGRLRLHSLTDQTIPKRKPSSIIRICTWAREQLKSQLGAHSAKA</sequence>
<dbReference type="PANTHER" id="PTHR24356:SF422">
    <property type="entry name" value="PROTEIN KINASE DOMAIN-CONTAINING PROTEIN"/>
    <property type="match status" value="1"/>
</dbReference>
<dbReference type="SUPFAM" id="SSF56112">
    <property type="entry name" value="Protein kinase-like (PK-like)"/>
    <property type="match status" value="1"/>
</dbReference>
<dbReference type="GO" id="GO:0035556">
    <property type="term" value="P:intracellular signal transduction"/>
    <property type="evidence" value="ECO:0007669"/>
    <property type="project" value="TreeGrafter"/>
</dbReference>
<evidence type="ECO:0000256" key="4">
    <source>
        <dbReference type="ARBA" id="ARBA00022741"/>
    </source>
</evidence>
<reference evidence="11" key="2">
    <citation type="submission" date="2014-06" db="EMBL/GenBank/DDBJ databases">
        <title>The complete genome of Blastobotrys (Arxula) adeninivorans LS3 - a yeast of biotechnological interest.</title>
        <authorList>
            <person name="Kunze G."/>
            <person name="Gaillardin C."/>
            <person name="Czernicka M."/>
            <person name="Durrens P."/>
            <person name="Martin T."/>
            <person name="Boer E."/>
            <person name="Gabaldon T."/>
            <person name="Cruz J."/>
            <person name="Talla E."/>
            <person name="Marck C."/>
            <person name="Goffeau A."/>
            <person name="Barbe V."/>
            <person name="Baret P."/>
            <person name="Baronian K."/>
            <person name="Beier S."/>
            <person name="Bleykasten C."/>
            <person name="Bode R."/>
            <person name="Casaregola S."/>
            <person name="Despons L."/>
            <person name="Fairhead C."/>
            <person name="Giersberg M."/>
            <person name="Gierski P."/>
            <person name="Hahnel U."/>
            <person name="Hartmann A."/>
            <person name="Jankowska D."/>
            <person name="Jubin C."/>
            <person name="Jung P."/>
            <person name="Lafontaine I."/>
            <person name="Leh-Louis V."/>
            <person name="Lemaire M."/>
            <person name="Marcet-Houben M."/>
            <person name="Mascher M."/>
            <person name="Morel G."/>
            <person name="Richard G.-F."/>
            <person name="Riechen J."/>
            <person name="Sacerdot C."/>
            <person name="Sarkar A."/>
            <person name="Savel G."/>
            <person name="Schacherer J."/>
            <person name="Sherman D."/>
            <person name="Straub M.-L."/>
            <person name="Stein N."/>
            <person name="Thierry A."/>
            <person name="Trautwein-Schult A."/>
            <person name="Westhof E."/>
            <person name="Worch S."/>
            <person name="Dujon B."/>
            <person name="Souciet J.-L."/>
            <person name="Wincker P."/>
            <person name="Scholz U."/>
            <person name="Neuveglise N."/>
        </authorList>
    </citation>
    <scope>NUCLEOTIDE SEQUENCE</scope>
    <source>
        <strain evidence="11">LS3</strain>
    </source>
</reference>
<gene>
    <name evidence="11" type="ORF">GNLVRS02_ARAD1C20592g</name>
</gene>
<keyword evidence="5" id="KW-0418">Kinase</keyword>
<dbReference type="InterPro" id="IPR000719">
    <property type="entry name" value="Prot_kinase_dom"/>
</dbReference>
<protein>
    <recommendedName>
        <fullName evidence="1">non-specific serine/threonine protein kinase</fullName>
        <ecNumber evidence="1">2.7.11.1</ecNumber>
    </recommendedName>
</protein>
<keyword evidence="4" id="KW-0547">Nucleotide-binding</keyword>
<evidence type="ECO:0000256" key="7">
    <source>
        <dbReference type="ARBA" id="ARBA00047899"/>
    </source>
</evidence>
<dbReference type="PANTHER" id="PTHR24356">
    <property type="entry name" value="SERINE/THREONINE-PROTEIN KINASE"/>
    <property type="match status" value="1"/>
</dbReference>
<dbReference type="Gene3D" id="3.30.200.20">
    <property type="entry name" value="Phosphorylase Kinase, domain 1"/>
    <property type="match status" value="1"/>
</dbReference>
<proteinExistence type="predicted"/>
<feature type="region of interest" description="Disordered" evidence="9">
    <location>
        <begin position="320"/>
        <end position="339"/>
    </location>
</feature>
<evidence type="ECO:0000256" key="8">
    <source>
        <dbReference type="ARBA" id="ARBA00048679"/>
    </source>
</evidence>
<comment type="catalytic activity">
    <reaction evidence="8">
        <text>L-seryl-[protein] + ATP = O-phospho-L-seryl-[protein] + ADP + H(+)</text>
        <dbReference type="Rhea" id="RHEA:17989"/>
        <dbReference type="Rhea" id="RHEA-COMP:9863"/>
        <dbReference type="Rhea" id="RHEA-COMP:11604"/>
        <dbReference type="ChEBI" id="CHEBI:15378"/>
        <dbReference type="ChEBI" id="CHEBI:29999"/>
        <dbReference type="ChEBI" id="CHEBI:30616"/>
        <dbReference type="ChEBI" id="CHEBI:83421"/>
        <dbReference type="ChEBI" id="CHEBI:456216"/>
        <dbReference type="EC" id="2.7.11.1"/>
    </reaction>
</comment>
<dbReference type="SMART" id="SM00220">
    <property type="entry name" value="S_TKc"/>
    <property type="match status" value="1"/>
</dbReference>
<keyword evidence="6" id="KW-0067">ATP-binding</keyword>
<evidence type="ECO:0000313" key="11">
    <source>
        <dbReference type="EMBL" id="CDP34792.1"/>
    </source>
</evidence>
<accession>A0A060T7C9</accession>
<dbReference type="InterPro" id="IPR050236">
    <property type="entry name" value="Ser_Thr_kinase_AGC"/>
</dbReference>
<dbReference type="Gene3D" id="1.10.510.10">
    <property type="entry name" value="Transferase(Phosphotransferase) domain 1"/>
    <property type="match status" value="1"/>
</dbReference>
<evidence type="ECO:0000256" key="6">
    <source>
        <dbReference type="ARBA" id="ARBA00022840"/>
    </source>
</evidence>
<evidence type="ECO:0000256" key="9">
    <source>
        <dbReference type="SAM" id="MobiDB-lite"/>
    </source>
</evidence>
<evidence type="ECO:0000259" key="10">
    <source>
        <dbReference type="PROSITE" id="PS50011"/>
    </source>
</evidence>
<dbReference type="InterPro" id="IPR008271">
    <property type="entry name" value="Ser/Thr_kinase_AS"/>
</dbReference>
<comment type="catalytic activity">
    <reaction evidence="7">
        <text>L-threonyl-[protein] + ATP = O-phospho-L-threonyl-[protein] + ADP + H(+)</text>
        <dbReference type="Rhea" id="RHEA:46608"/>
        <dbReference type="Rhea" id="RHEA-COMP:11060"/>
        <dbReference type="Rhea" id="RHEA-COMP:11605"/>
        <dbReference type="ChEBI" id="CHEBI:15378"/>
        <dbReference type="ChEBI" id="CHEBI:30013"/>
        <dbReference type="ChEBI" id="CHEBI:30616"/>
        <dbReference type="ChEBI" id="CHEBI:61977"/>
        <dbReference type="ChEBI" id="CHEBI:456216"/>
        <dbReference type="EC" id="2.7.11.1"/>
    </reaction>
</comment>